<evidence type="ECO:0000313" key="5">
    <source>
        <dbReference type="Proteomes" id="UP000317494"/>
    </source>
</evidence>
<dbReference type="STRING" id="286115.A0A507DCA0"/>
<dbReference type="GO" id="GO:0043634">
    <property type="term" value="P:polyadenylation-dependent ncRNA catabolic process"/>
    <property type="evidence" value="ECO:0007669"/>
    <property type="project" value="TreeGrafter"/>
</dbReference>
<dbReference type="Proteomes" id="UP000317494">
    <property type="component" value="Unassembled WGS sequence"/>
</dbReference>
<dbReference type="InterPro" id="IPR054708">
    <property type="entry name" value="MTPAP-like_central"/>
</dbReference>
<dbReference type="GO" id="GO:1990817">
    <property type="term" value="F:poly(A) RNA polymerase activity"/>
    <property type="evidence" value="ECO:0007669"/>
    <property type="project" value="InterPro"/>
</dbReference>
<proteinExistence type="predicted"/>
<dbReference type="CDD" id="cd05402">
    <property type="entry name" value="NT_PAP_TUTase"/>
    <property type="match status" value="1"/>
</dbReference>
<evidence type="ECO:0000313" key="6">
    <source>
        <dbReference type="Proteomes" id="UP000320475"/>
    </source>
</evidence>
<evidence type="ECO:0000313" key="3">
    <source>
        <dbReference type="EMBL" id="TPX48283.1"/>
    </source>
</evidence>
<dbReference type="EMBL" id="QEAN01000085">
    <property type="protein sequence ID" value="TPX49282.1"/>
    <property type="molecule type" value="Genomic_DNA"/>
</dbReference>
<organism evidence="4 5">
    <name type="scientific">Synchytrium endobioticum</name>
    <dbReference type="NCBI Taxonomy" id="286115"/>
    <lineage>
        <taxon>Eukaryota</taxon>
        <taxon>Fungi</taxon>
        <taxon>Fungi incertae sedis</taxon>
        <taxon>Chytridiomycota</taxon>
        <taxon>Chytridiomycota incertae sedis</taxon>
        <taxon>Chytridiomycetes</taxon>
        <taxon>Synchytriales</taxon>
        <taxon>Synchytriaceae</taxon>
        <taxon>Synchytrium</taxon>
    </lineage>
</organism>
<feature type="region of interest" description="Disordered" evidence="1">
    <location>
        <begin position="825"/>
        <end position="846"/>
    </location>
</feature>
<evidence type="ECO:0000313" key="4">
    <source>
        <dbReference type="EMBL" id="TPX49282.1"/>
    </source>
</evidence>
<protein>
    <recommendedName>
        <fullName evidence="2">Poly(A) RNA polymerase mitochondrial-like central palm domain-containing protein</fullName>
    </recommendedName>
</protein>
<dbReference type="VEuPathDB" id="FungiDB:SeMB42_g02676"/>
<dbReference type="InterPro" id="IPR043519">
    <property type="entry name" value="NT_sf"/>
</dbReference>
<dbReference type="OrthoDB" id="273917at2759"/>
<keyword evidence="5" id="KW-1185">Reference proteome</keyword>
<gene>
    <name evidence="3" type="ORF">SeLEV6574_g02112</name>
    <name evidence="4" type="ORF">SeMB42_g02676</name>
</gene>
<dbReference type="Gene3D" id="1.10.1410.10">
    <property type="match status" value="1"/>
</dbReference>
<evidence type="ECO:0000259" key="2">
    <source>
        <dbReference type="Pfam" id="PF22600"/>
    </source>
</evidence>
<dbReference type="AlphaFoldDB" id="A0A507DCA0"/>
<dbReference type="SUPFAM" id="SSF81301">
    <property type="entry name" value="Nucleotidyltransferase"/>
    <property type="match status" value="1"/>
</dbReference>
<feature type="domain" description="Poly(A) RNA polymerase mitochondrial-like central palm" evidence="2">
    <location>
        <begin position="41"/>
        <end position="172"/>
    </location>
</feature>
<reference evidence="5 6" key="1">
    <citation type="journal article" date="2019" name="Sci. Rep.">
        <title>Comparative genomics of chytrid fungi reveal insights into the obligate biotrophic and pathogenic lifestyle of Synchytrium endobioticum.</title>
        <authorList>
            <person name="van de Vossenberg B.T.L.H."/>
            <person name="Warris S."/>
            <person name="Nguyen H.D.T."/>
            <person name="van Gent-Pelzer M.P.E."/>
            <person name="Joly D.L."/>
            <person name="van de Geest H.C."/>
            <person name="Bonants P.J.M."/>
            <person name="Smith D.S."/>
            <person name="Levesque C.A."/>
            <person name="van der Lee T.A.J."/>
        </authorList>
    </citation>
    <scope>NUCLEOTIDE SEQUENCE [LARGE SCALE GENOMIC DNA]</scope>
    <source>
        <strain evidence="3 6">LEV6574</strain>
        <strain evidence="4 5">MB42</strain>
    </source>
</reference>
<accession>A0A507DCA0</accession>
<comment type="caution">
    <text evidence="4">The sequence shown here is derived from an EMBL/GenBank/DDBJ whole genome shotgun (WGS) entry which is preliminary data.</text>
</comment>
<dbReference type="Proteomes" id="UP000320475">
    <property type="component" value="Unassembled WGS sequence"/>
</dbReference>
<dbReference type="GO" id="GO:0031123">
    <property type="term" value="P:RNA 3'-end processing"/>
    <property type="evidence" value="ECO:0007669"/>
    <property type="project" value="TreeGrafter"/>
</dbReference>
<evidence type="ECO:0000256" key="1">
    <source>
        <dbReference type="SAM" id="MobiDB-lite"/>
    </source>
</evidence>
<dbReference type="PANTHER" id="PTHR23092:SF15">
    <property type="entry name" value="INACTIVE NON-CANONICAL POLY(A) RNA POLYMERASE PROTEIN TRF4-2-RELATED"/>
    <property type="match status" value="1"/>
</dbReference>
<dbReference type="Pfam" id="PF22600">
    <property type="entry name" value="MTPAP-like_central"/>
    <property type="match status" value="1"/>
</dbReference>
<feature type="region of interest" description="Disordered" evidence="1">
    <location>
        <begin position="444"/>
        <end position="464"/>
    </location>
</feature>
<dbReference type="InterPro" id="IPR045862">
    <property type="entry name" value="Trf4-like"/>
</dbReference>
<dbReference type="SUPFAM" id="SSF81631">
    <property type="entry name" value="PAP/OAS1 substrate-binding domain"/>
    <property type="match status" value="1"/>
</dbReference>
<dbReference type="GO" id="GO:0010605">
    <property type="term" value="P:negative regulation of macromolecule metabolic process"/>
    <property type="evidence" value="ECO:0007669"/>
    <property type="project" value="UniProtKB-ARBA"/>
</dbReference>
<dbReference type="PANTHER" id="PTHR23092">
    <property type="entry name" value="POLY(A) RNA POLYMERASE"/>
    <property type="match status" value="1"/>
</dbReference>
<dbReference type="EMBL" id="QEAM01000055">
    <property type="protein sequence ID" value="TPX48283.1"/>
    <property type="molecule type" value="Genomic_DNA"/>
</dbReference>
<dbReference type="GO" id="GO:0005730">
    <property type="term" value="C:nucleolus"/>
    <property type="evidence" value="ECO:0007669"/>
    <property type="project" value="TreeGrafter"/>
</dbReference>
<dbReference type="Gene3D" id="3.30.460.10">
    <property type="entry name" value="Beta Polymerase, domain 2"/>
    <property type="match status" value="1"/>
</dbReference>
<sequence length="864" mass="96940">MPQHPAPAIEHQPNVPWLQNWNFDVSKSNYLKAPVISDVLSSEMYAFTTFMMASTPTGAVRQHIVERVENAARKVVNSLNAIHAASSMNADEVKGVIYGSSKSGLCLPFSDLDLNLLVPKAIKNTFLRQLSVSLRSKQIATETSLILTAKVPIIKFTDALTGLSVDVSLNEPILRDADWAAQTNKEDFRILPLVLVLKLLLRNLRLGNPSEGGLAGFALNNMVVAFLRLYPRLWDDGSPENPSIGELLMDFLKYFADFDYQGYRLSAGSLPLQDDDGKRTKSRIYKKRMANTWPREFSRLVVDHPLNHPITNITFTCHLYPKIARAFANARAALKTAFARRSAGESVLASIISISRKDCAIMQKVNRLAQHIAETQSKRDHSRSVFRDHDGNHKKYQQQMELLEMKYFDPAIMASVPPLPPRTPPRLSPGVYVNDNDVPKQPLFRQSPPAEYHGTRRMSFPLPSRPSFMQKDRLQCMADLYAHAPYSIDQPSATSAINTGFPDVLFNFTSSQATHGRRSITSLLHLTPQPTLLPYSNYNGIIAQHQNLMYTNPRIYGNSLYCDNRRIQVAPQVYNHSQLVTPNRGVKRKASISPFPATTPPGRRLPELGNCMLSLSDGDMSFESKNDTETFEKRKNDELDKDNIGQANGGHMVNDDGNNDSSADVNIHKHISHNKIEKKIKFAYSGVTVDGKPQLLRVLEYPSAERQVFGSAKVSSAVDEERNWTKTGTHEVASECKGSRDWHPVLKKKRKDDNYVTSMAEAAGILKLDKGAKDLTVEKKTAPSSVVPNLVVEETQDGWTDDDDVMSPDDVETLTTREREFIATSKAEPETTVGAHRHRHRSSFSPLEDNSEFDYQYFAWGWET</sequence>
<name>A0A507DCA0_9FUNG</name>
<feature type="region of interest" description="Disordered" evidence="1">
    <location>
        <begin position="585"/>
        <end position="604"/>
    </location>
</feature>
<dbReference type="GO" id="GO:0003729">
    <property type="term" value="F:mRNA binding"/>
    <property type="evidence" value="ECO:0007669"/>
    <property type="project" value="TreeGrafter"/>
</dbReference>
<dbReference type="GO" id="GO:0031499">
    <property type="term" value="C:TRAMP complex"/>
    <property type="evidence" value="ECO:0007669"/>
    <property type="project" value="TreeGrafter"/>
</dbReference>